<accession>A0ABR7YWK7</accession>
<evidence type="ECO:0000313" key="1">
    <source>
        <dbReference type="EMBL" id="MBD1597592.1"/>
    </source>
</evidence>
<dbReference type="InterPro" id="IPR018691">
    <property type="entry name" value="DUF2188"/>
</dbReference>
<evidence type="ECO:0000313" key="2">
    <source>
        <dbReference type="Proteomes" id="UP000805841"/>
    </source>
</evidence>
<reference evidence="1 2" key="1">
    <citation type="journal article" date="2020" name="Insects">
        <title>Bacteria Belonging to Pseudomonas typographi sp. nov. from the Bark Beetle Ips typographus Have Genomic Potential to Aid in the Host Ecology.</title>
        <authorList>
            <person name="Peral-Aranega E."/>
            <person name="Saati-Santamaria Z."/>
            <person name="Kolarik M."/>
            <person name="Rivas R."/>
            <person name="Garcia-Fraile P."/>
        </authorList>
    </citation>
    <scope>NUCLEOTIDE SEQUENCE [LARGE SCALE GENOMIC DNA]</scope>
    <source>
        <strain evidence="1 2">CA3A</strain>
    </source>
</reference>
<comment type="caution">
    <text evidence="1">The sequence shown here is derived from an EMBL/GenBank/DDBJ whole genome shotgun (WGS) entry which is preliminary data.</text>
</comment>
<keyword evidence="2" id="KW-1185">Reference proteome</keyword>
<protein>
    <submittedName>
        <fullName evidence="1">DUF2188 domain-containing protein</fullName>
    </submittedName>
</protein>
<proteinExistence type="predicted"/>
<organism evidence="1 2">
    <name type="scientific">Pseudomonas typographi</name>
    <dbReference type="NCBI Taxonomy" id="2715964"/>
    <lineage>
        <taxon>Bacteria</taxon>
        <taxon>Pseudomonadati</taxon>
        <taxon>Pseudomonadota</taxon>
        <taxon>Gammaproteobacteria</taxon>
        <taxon>Pseudomonadales</taxon>
        <taxon>Pseudomonadaceae</taxon>
        <taxon>Pseudomonas</taxon>
    </lineage>
</organism>
<name>A0ABR7YWK7_9PSED</name>
<dbReference type="Proteomes" id="UP000805841">
    <property type="component" value="Unassembled WGS sequence"/>
</dbReference>
<dbReference type="EMBL" id="JAAOCA010000002">
    <property type="protein sequence ID" value="MBD1597592.1"/>
    <property type="molecule type" value="Genomic_DNA"/>
</dbReference>
<sequence>MDSYHVTHADNHWVLKKAGTAAVILQAPTKDALVQQLHTHFAKTPVSVRIHKLDGTIEEERTYPRSADPRGSKG</sequence>
<dbReference type="Pfam" id="PF09954">
    <property type="entry name" value="DUF2188"/>
    <property type="match status" value="1"/>
</dbReference>
<gene>
    <name evidence="1" type="ORF">HAQ05_02545</name>
</gene>
<dbReference type="RefSeq" id="WP_190417033.1">
    <property type="nucleotide sequence ID" value="NZ_JAAOCA010000002.1"/>
</dbReference>